<keyword evidence="4" id="KW-0479">Metal-binding</keyword>
<dbReference type="InterPro" id="IPR050377">
    <property type="entry name" value="Radical_SAM_PqqE_MftC-like"/>
</dbReference>
<comment type="caution">
    <text evidence="8">The sequence shown here is derived from an EMBL/GenBank/DDBJ whole genome shotgun (WGS) entry which is preliminary data.</text>
</comment>
<evidence type="ECO:0000313" key="9">
    <source>
        <dbReference type="Proteomes" id="UP000277582"/>
    </source>
</evidence>
<accession>A0A429GGT6</accession>
<dbReference type="InterPro" id="IPR006638">
    <property type="entry name" value="Elp3/MiaA/NifB-like_rSAM"/>
</dbReference>
<dbReference type="Pfam" id="PF13186">
    <property type="entry name" value="SPASM"/>
    <property type="match status" value="1"/>
</dbReference>
<evidence type="ECO:0000256" key="6">
    <source>
        <dbReference type="ARBA" id="ARBA00023014"/>
    </source>
</evidence>
<dbReference type="InterPro" id="IPR023885">
    <property type="entry name" value="4Fe4S-binding_SPASM_dom"/>
</dbReference>
<organism evidence="8 9">
    <name type="scientific">Candidatus Methanodesulfokora washburnensis</name>
    <dbReference type="NCBI Taxonomy" id="2478471"/>
    <lineage>
        <taxon>Archaea</taxon>
        <taxon>Thermoproteota</taxon>
        <taxon>Candidatus Korarchaeia</taxon>
        <taxon>Candidatus Korarchaeia incertae sedis</taxon>
        <taxon>Candidatus Methanodesulfokora</taxon>
    </lineage>
</organism>
<dbReference type="PROSITE" id="PS51918">
    <property type="entry name" value="RADICAL_SAM"/>
    <property type="match status" value="1"/>
</dbReference>
<evidence type="ECO:0000256" key="5">
    <source>
        <dbReference type="ARBA" id="ARBA00023004"/>
    </source>
</evidence>
<sequence length="344" mass="39264">MKKALKNLQIEVSTFCGMRCSFCPRNLFSFKWKQKNMDLGLYRRISKVFPLVEYVHLQGWGEPLQNPDLQEMIRIAKENGCKVGLTTNGVLIDDKMAEFLLESVDRITFSLGGASKETHERIRVGSSYERLLNRIRIISKGRKGKKPIIAITFQLTRDNIEELSSVVKLAYELGVDEVIAPNVDYVPNREVEKMVVFSCSKADKNFLRKIEEAKKTAKELNIAFGSRSLEMLETPVCAEDPLESAFISVNGDISPCVYLNLPTEGEKIERIFCGKEVRVNKVIFGSIAEKTFEDIWNSPRYREFRDHFHKRSVAWKGPVDIFNLSGEVPSLPEPCKTCYKAYSI</sequence>
<dbReference type="GO" id="GO:0003824">
    <property type="term" value="F:catalytic activity"/>
    <property type="evidence" value="ECO:0007669"/>
    <property type="project" value="InterPro"/>
</dbReference>
<feature type="domain" description="Radical SAM core" evidence="7">
    <location>
        <begin position="2"/>
        <end position="223"/>
    </location>
</feature>
<dbReference type="Proteomes" id="UP000277582">
    <property type="component" value="Unassembled WGS sequence"/>
</dbReference>
<dbReference type="InterPro" id="IPR058240">
    <property type="entry name" value="rSAM_sf"/>
</dbReference>
<dbReference type="SUPFAM" id="SSF102114">
    <property type="entry name" value="Radical SAM enzymes"/>
    <property type="match status" value="1"/>
</dbReference>
<dbReference type="GO" id="GO:0051536">
    <property type="term" value="F:iron-sulfur cluster binding"/>
    <property type="evidence" value="ECO:0007669"/>
    <property type="project" value="UniProtKB-KW"/>
</dbReference>
<dbReference type="SFLD" id="SFLDG01387">
    <property type="entry name" value="BtrN-like_SPASM_domain_contain"/>
    <property type="match status" value="1"/>
</dbReference>
<dbReference type="Gene3D" id="3.20.20.70">
    <property type="entry name" value="Aldolase class I"/>
    <property type="match status" value="1"/>
</dbReference>
<dbReference type="SMART" id="SM00729">
    <property type="entry name" value="Elp3"/>
    <property type="match status" value="1"/>
</dbReference>
<dbReference type="EMBL" id="RCOS01000129">
    <property type="protein sequence ID" value="RSN73121.1"/>
    <property type="molecule type" value="Genomic_DNA"/>
</dbReference>
<evidence type="ECO:0000256" key="1">
    <source>
        <dbReference type="ARBA" id="ARBA00001966"/>
    </source>
</evidence>
<dbReference type="CDD" id="cd01335">
    <property type="entry name" value="Radical_SAM"/>
    <property type="match status" value="1"/>
</dbReference>
<dbReference type="InterPro" id="IPR013785">
    <property type="entry name" value="Aldolase_TIM"/>
</dbReference>
<dbReference type="PANTHER" id="PTHR11228:SF7">
    <property type="entry name" value="PQQA PEPTIDE CYCLASE"/>
    <property type="match status" value="1"/>
</dbReference>
<evidence type="ECO:0000313" key="8">
    <source>
        <dbReference type="EMBL" id="RSN73121.1"/>
    </source>
</evidence>
<evidence type="ECO:0000259" key="7">
    <source>
        <dbReference type="PROSITE" id="PS51918"/>
    </source>
</evidence>
<evidence type="ECO:0000256" key="3">
    <source>
        <dbReference type="ARBA" id="ARBA00022691"/>
    </source>
</evidence>
<keyword evidence="3" id="KW-0949">S-adenosyl-L-methionine</keyword>
<dbReference type="PANTHER" id="PTHR11228">
    <property type="entry name" value="RADICAL SAM DOMAIN PROTEIN"/>
    <property type="match status" value="1"/>
</dbReference>
<reference evidence="8 9" key="1">
    <citation type="submission" date="2018-10" db="EMBL/GenBank/DDBJ databases">
        <title>Co-occurring genomic capacity for anaerobic methane metabolism and dissimilatory sulfite reduction discovered in the Korarchaeota.</title>
        <authorList>
            <person name="Mckay L.J."/>
            <person name="Dlakic M."/>
            <person name="Fields M.W."/>
            <person name="Delmont T.O."/>
            <person name="Eren A.M."/>
            <person name="Jay Z.J."/>
            <person name="Klingelsmith K.B."/>
            <person name="Rusch D.B."/>
            <person name="Inskeep W.P."/>
        </authorList>
    </citation>
    <scope>NUCLEOTIDE SEQUENCE [LARGE SCALE GENOMIC DNA]</scope>
    <source>
        <strain evidence="8 9">MDKW</strain>
    </source>
</reference>
<dbReference type="GO" id="GO:0046872">
    <property type="term" value="F:metal ion binding"/>
    <property type="evidence" value="ECO:0007669"/>
    <property type="project" value="UniProtKB-KW"/>
</dbReference>
<name>A0A429GGT6_9CREN</name>
<evidence type="ECO:0000256" key="4">
    <source>
        <dbReference type="ARBA" id="ARBA00022723"/>
    </source>
</evidence>
<evidence type="ECO:0000256" key="2">
    <source>
        <dbReference type="ARBA" id="ARBA00022485"/>
    </source>
</evidence>
<dbReference type="SFLD" id="SFLDS00029">
    <property type="entry name" value="Radical_SAM"/>
    <property type="match status" value="1"/>
</dbReference>
<proteinExistence type="predicted"/>
<keyword evidence="9" id="KW-1185">Reference proteome</keyword>
<gene>
    <name evidence="8" type="ORF">D6D85_11550</name>
</gene>
<dbReference type="InterPro" id="IPR007197">
    <property type="entry name" value="rSAM"/>
</dbReference>
<comment type="cofactor">
    <cofactor evidence="1">
        <name>[4Fe-4S] cluster</name>
        <dbReference type="ChEBI" id="CHEBI:49883"/>
    </cofactor>
</comment>
<protein>
    <submittedName>
        <fullName evidence="8">Radical SAM protein</fullName>
    </submittedName>
</protein>
<dbReference type="AlphaFoldDB" id="A0A429GGT6"/>
<dbReference type="SFLD" id="SFLDG01067">
    <property type="entry name" value="SPASM/twitch_domain_containing"/>
    <property type="match status" value="1"/>
</dbReference>
<dbReference type="Pfam" id="PF04055">
    <property type="entry name" value="Radical_SAM"/>
    <property type="match status" value="1"/>
</dbReference>
<keyword evidence="5" id="KW-0408">Iron</keyword>
<keyword evidence="6" id="KW-0411">Iron-sulfur</keyword>
<dbReference type="RefSeq" id="WP_125672110.1">
    <property type="nucleotide sequence ID" value="NZ_RCOS01000129.1"/>
</dbReference>
<dbReference type="CDD" id="cd21121">
    <property type="entry name" value="SPASM_Cmo-like"/>
    <property type="match status" value="1"/>
</dbReference>
<dbReference type="InterPro" id="IPR034391">
    <property type="entry name" value="AdoMet-like_SPASM_containing"/>
</dbReference>
<keyword evidence="2" id="KW-0004">4Fe-4S</keyword>
<dbReference type="OrthoDB" id="5620at2157"/>